<feature type="compositionally biased region" description="Acidic residues" evidence="14">
    <location>
        <begin position="795"/>
        <end position="863"/>
    </location>
</feature>
<sequence length="901" mass="100633">MSENYRSRQERKQRQNQSKKPDGTKKKIKKKSLAKKIFMTLGIITLLAILAGGITVFAIIKNAPELDPDKLKLAQNPQIFDNDGELITILQAAENRRSADIDEVPDVLKDAVLSVEDIRFYDHFGLDLRRIGGAIISNITSGFGSEGASTITQQVVKNLFLSMDKTWTRKLQEQYLAIRLEQKYTKDQILEMYLNAIYYSDSRYGVVEAADYYFSKELSELTIEDAALLAGIPQRPNYYNPFNNPEAAETRRNTVISLMEKYEKISTEDAEAARNVPIEEQLQKSEREAHPYQAFIDQVLNEVEAIDGIEASDIYTTGLKIYTTLDQDLQKHVEHVMQSGDVIEFPDDKYQAGITLMDTKTGEVLAIGGFREPAEGVRSWNWATNPRRSPGSSIKPILDYGPAVDKFKWSTYQQLVDEPHTYSDGTPVNNYDRQYLGTISMRKAMETSRNVPAVKAFQEVGIEDAKKFGEQLGLELDEIQEAYSIGGFATGVSSFQMAGAYGAFGNNGVYNEPHTVTKIEFLDGHVIDLTPEPVVAMNDYTAFIVTDVMKTVVEGSEGTGRLAAVPGVPIAGKTGSSNYSEEEKQKYNIQNGIKDSWFVGYSTELTASVWTGYANNEDGYIDTSSGSTEGQIARLLFKEVMTYAHEGREAADFEMPDSVVKVGIERSTGLLPSDFTPSSEIIYEYFVRGTEPTKESEEFITADSVQSLNAAYREEEHAIYISWNYPEEYRDLFSFKLEVQSGEGGDFTTLDVTNDMQYVINNPDYGTTYTIRVTAVSNSDEGLTSDPASVQVTVPEEEIDGEDDDSTDEEEQNEEETPPEQEETPPDDNEDDGETNDDGNGDDNTNEDNGTDDESNGDQDSDDLTQAAPYQERFSALALIGRSPSRLTNTWSMEHLPVRLF</sequence>
<dbReference type="Proteomes" id="UP000198935">
    <property type="component" value="Unassembled WGS sequence"/>
</dbReference>
<keyword evidence="10" id="KW-0511">Multifunctional enzyme</keyword>
<dbReference type="SUPFAM" id="SSF56601">
    <property type="entry name" value="beta-lactamase/transpeptidase-like"/>
    <property type="match status" value="1"/>
</dbReference>
<evidence type="ECO:0000256" key="7">
    <source>
        <dbReference type="ARBA" id="ARBA00022801"/>
    </source>
</evidence>
<dbReference type="CDD" id="cd00063">
    <property type="entry name" value="FN3"/>
    <property type="match status" value="1"/>
</dbReference>
<dbReference type="GO" id="GO:0071555">
    <property type="term" value="P:cell wall organization"/>
    <property type="evidence" value="ECO:0007669"/>
    <property type="project" value="UniProtKB-KW"/>
</dbReference>
<dbReference type="GO" id="GO:0008360">
    <property type="term" value="P:regulation of cell shape"/>
    <property type="evidence" value="ECO:0007669"/>
    <property type="project" value="UniProtKB-KW"/>
</dbReference>
<evidence type="ECO:0000256" key="15">
    <source>
        <dbReference type="SAM" id="Phobius"/>
    </source>
</evidence>
<dbReference type="GO" id="GO:0008955">
    <property type="term" value="F:peptidoglycan glycosyltransferase activity"/>
    <property type="evidence" value="ECO:0007669"/>
    <property type="project" value="UniProtKB-EC"/>
</dbReference>
<dbReference type="PANTHER" id="PTHR32282">
    <property type="entry name" value="BINDING PROTEIN TRANSPEPTIDASE, PUTATIVE-RELATED"/>
    <property type="match status" value="1"/>
</dbReference>
<dbReference type="PROSITE" id="PS50853">
    <property type="entry name" value="FN3"/>
    <property type="match status" value="1"/>
</dbReference>
<evidence type="ECO:0000256" key="2">
    <source>
        <dbReference type="ARBA" id="ARBA00007739"/>
    </source>
</evidence>
<dbReference type="Gene3D" id="3.40.710.10">
    <property type="entry name" value="DD-peptidase/beta-lactamase superfamily"/>
    <property type="match status" value="1"/>
</dbReference>
<proteinExistence type="inferred from homology"/>
<evidence type="ECO:0000256" key="11">
    <source>
        <dbReference type="ARBA" id="ARBA00023316"/>
    </source>
</evidence>
<dbReference type="GO" id="GO:0030288">
    <property type="term" value="C:outer membrane-bounded periplasmic space"/>
    <property type="evidence" value="ECO:0007669"/>
    <property type="project" value="TreeGrafter"/>
</dbReference>
<dbReference type="Gene3D" id="1.10.3810.10">
    <property type="entry name" value="Biosynthetic peptidoglycan transglycosylase-like"/>
    <property type="match status" value="1"/>
</dbReference>
<keyword evidence="11" id="KW-0961">Cell wall biogenesis/degradation</keyword>
<evidence type="ECO:0000256" key="4">
    <source>
        <dbReference type="ARBA" id="ARBA00022670"/>
    </source>
</evidence>
<dbReference type="GO" id="GO:0008658">
    <property type="term" value="F:penicillin binding"/>
    <property type="evidence" value="ECO:0007669"/>
    <property type="project" value="InterPro"/>
</dbReference>
<evidence type="ECO:0000256" key="10">
    <source>
        <dbReference type="ARBA" id="ARBA00023268"/>
    </source>
</evidence>
<keyword evidence="4" id="KW-0645">Protease</keyword>
<organism evidence="17 18">
    <name type="scientific">Evansella caseinilytica</name>
    <dbReference type="NCBI Taxonomy" id="1503961"/>
    <lineage>
        <taxon>Bacteria</taxon>
        <taxon>Bacillati</taxon>
        <taxon>Bacillota</taxon>
        <taxon>Bacilli</taxon>
        <taxon>Bacillales</taxon>
        <taxon>Bacillaceae</taxon>
        <taxon>Evansella</taxon>
    </lineage>
</organism>
<dbReference type="FunFam" id="1.10.3810.10:FF:000001">
    <property type="entry name" value="Penicillin-binding protein 1A"/>
    <property type="match status" value="1"/>
</dbReference>
<dbReference type="InterPro" id="IPR013783">
    <property type="entry name" value="Ig-like_fold"/>
</dbReference>
<comment type="catalytic activity">
    <reaction evidence="13">
        <text>[GlcNAc-(1-&gt;4)-Mur2Ac(oyl-L-Ala-gamma-D-Glu-L-Lys-D-Ala-D-Ala)](n)-di-trans,octa-cis-undecaprenyl diphosphate + beta-D-GlcNAc-(1-&gt;4)-Mur2Ac(oyl-L-Ala-gamma-D-Glu-L-Lys-D-Ala-D-Ala)-di-trans,octa-cis-undecaprenyl diphosphate = [GlcNAc-(1-&gt;4)-Mur2Ac(oyl-L-Ala-gamma-D-Glu-L-Lys-D-Ala-D-Ala)](n+1)-di-trans,octa-cis-undecaprenyl diphosphate + di-trans,octa-cis-undecaprenyl diphosphate + H(+)</text>
        <dbReference type="Rhea" id="RHEA:23708"/>
        <dbReference type="Rhea" id="RHEA-COMP:9602"/>
        <dbReference type="Rhea" id="RHEA-COMP:9603"/>
        <dbReference type="ChEBI" id="CHEBI:15378"/>
        <dbReference type="ChEBI" id="CHEBI:58405"/>
        <dbReference type="ChEBI" id="CHEBI:60033"/>
        <dbReference type="ChEBI" id="CHEBI:78435"/>
        <dbReference type="EC" id="2.4.99.28"/>
    </reaction>
</comment>
<dbReference type="STRING" id="1503961.SAMN05421736_10488"/>
<dbReference type="GO" id="GO:0009252">
    <property type="term" value="P:peptidoglycan biosynthetic process"/>
    <property type="evidence" value="ECO:0007669"/>
    <property type="project" value="UniProtKB-KW"/>
</dbReference>
<dbReference type="Pfam" id="PF00912">
    <property type="entry name" value="Transgly"/>
    <property type="match status" value="1"/>
</dbReference>
<keyword evidence="8" id="KW-0133">Cell shape</keyword>
<keyword evidence="18" id="KW-1185">Reference proteome</keyword>
<dbReference type="GO" id="GO:0006508">
    <property type="term" value="P:proteolysis"/>
    <property type="evidence" value="ECO:0007669"/>
    <property type="project" value="UniProtKB-KW"/>
</dbReference>
<evidence type="ECO:0000313" key="18">
    <source>
        <dbReference type="Proteomes" id="UP000198935"/>
    </source>
</evidence>
<dbReference type="PANTHER" id="PTHR32282:SF29">
    <property type="entry name" value="PENICILLIN-BINDING PROTEIN 1A"/>
    <property type="match status" value="1"/>
</dbReference>
<dbReference type="SUPFAM" id="SSF53955">
    <property type="entry name" value="Lysozyme-like"/>
    <property type="match status" value="1"/>
</dbReference>
<dbReference type="InterPro" id="IPR001460">
    <property type="entry name" value="PCN-bd_Tpept"/>
</dbReference>
<dbReference type="AlphaFoldDB" id="A0A1H3NIC6"/>
<feature type="transmembrane region" description="Helical" evidence="15">
    <location>
        <begin position="37"/>
        <end position="60"/>
    </location>
</feature>
<comment type="similarity">
    <text evidence="1">In the C-terminal section; belongs to the transpeptidase family.</text>
</comment>
<reference evidence="18" key="1">
    <citation type="submission" date="2016-10" db="EMBL/GenBank/DDBJ databases">
        <authorList>
            <person name="Varghese N."/>
            <person name="Submissions S."/>
        </authorList>
    </citation>
    <scope>NUCLEOTIDE SEQUENCE [LARGE SCALE GENOMIC DNA]</scope>
    <source>
        <strain evidence="18">SP</strain>
    </source>
</reference>
<dbReference type="InterPro" id="IPR023346">
    <property type="entry name" value="Lysozyme-like_dom_sf"/>
</dbReference>
<accession>A0A1H3NIC6</accession>
<comment type="similarity">
    <text evidence="2">In the N-terminal section; belongs to the glycosyltransferase 51 family.</text>
</comment>
<dbReference type="SUPFAM" id="SSF49265">
    <property type="entry name" value="Fibronectin type III"/>
    <property type="match status" value="1"/>
</dbReference>
<dbReference type="NCBIfam" id="TIGR02074">
    <property type="entry name" value="PBP_1a_fam"/>
    <property type="match status" value="1"/>
</dbReference>
<keyword evidence="15" id="KW-0472">Membrane</keyword>
<dbReference type="InterPro" id="IPR012338">
    <property type="entry name" value="Beta-lactam/transpept-like"/>
</dbReference>
<dbReference type="Gene3D" id="2.60.40.10">
    <property type="entry name" value="Immunoglobulins"/>
    <property type="match status" value="1"/>
</dbReference>
<dbReference type="InterPro" id="IPR036950">
    <property type="entry name" value="PBP_transglycosylase"/>
</dbReference>
<dbReference type="InterPro" id="IPR036116">
    <property type="entry name" value="FN3_sf"/>
</dbReference>
<evidence type="ECO:0000256" key="14">
    <source>
        <dbReference type="SAM" id="MobiDB-lite"/>
    </source>
</evidence>
<keyword evidence="9" id="KW-0573">Peptidoglycan synthesis</keyword>
<gene>
    <name evidence="17" type="ORF">SAMN05421736_10488</name>
</gene>
<feature type="region of interest" description="Disordered" evidence="14">
    <location>
        <begin position="779"/>
        <end position="870"/>
    </location>
</feature>
<protein>
    <submittedName>
        <fullName evidence="17">Penicillin-binding protein 1A</fullName>
    </submittedName>
</protein>
<dbReference type="InterPro" id="IPR050396">
    <property type="entry name" value="Glycosyltr_51/Transpeptidase"/>
</dbReference>
<evidence type="ECO:0000256" key="12">
    <source>
        <dbReference type="ARBA" id="ARBA00034000"/>
    </source>
</evidence>
<dbReference type="OrthoDB" id="9766909at2"/>
<keyword evidence="5" id="KW-0328">Glycosyltransferase</keyword>
<dbReference type="GO" id="GO:0009002">
    <property type="term" value="F:serine-type D-Ala-D-Ala carboxypeptidase activity"/>
    <property type="evidence" value="ECO:0007669"/>
    <property type="project" value="UniProtKB-EC"/>
</dbReference>
<evidence type="ECO:0000256" key="8">
    <source>
        <dbReference type="ARBA" id="ARBA00022960"/>
    </source>
</evidence>
<feature type="compositionally biased region" description="Basic and acidic residues" evidence="14">
    <location>
        <begin position="1"/>
        <end position="25"/>
    </location>
</feature>
<dbReference type="InterPro" id="IPR003961">
    <property type="entry name" value="FN3_dom"/>
</dbReference>
<evidence type="ECO:0000256" key="13">
    <source>
        <dbReference type="ARBA" id="ARBA00049902"/>
    </source>
</evidence>
<evidence type="ECO:0000256" key="5">
    <source>
        <dbReference type="ARBA" id="ARBA00022676"/>
    </source>
</evidence>
<feature type="compositionally biased region" description="Polar residues" evidence="14">
    <location>
        <begin position="779"/>
        <end position="792"/>
    </location>
</feature>
<keyword evidence="6" id="KW-0808">Transferase</keyword>
<keyword evidence="3" id="KW-0121">Carboxypeptidase</keyword>
<dbReference type="InterPro" id="IPR001264">
    <property type="entry name" value="Glyco_trans_51"/>
</dbReference>
<evidence type="ECO:0000256" key="6">
    <source>
        <dbReference type="ARBA" id="ARBA00022679"/>
    </source>
</evidence>
<dbReference type="Pfam" id="PF00905">
    <property type="entry name" value="Transpeptidase"/>
    <property type="match status" value="1"/>
</dbReference>
<dbReference type="EMBL" id="FNPI01000004">
    <property type="protein sequence ID" value="SDY88632.1"/>
    <property type="molecule type" value="Genomic_DNA"/>
</dbReference>
<evidence type="ECO:0000256" key="3">
    <source>
        <dbReference type="ARBA" id="ARBA00022645"/>
    </source>
</evidence>
<comment type="catalytic activity">
    <reaction evidence="12">
        <text>Preferential cleavage: (Ac)2-L-Lys-D-Ala-|-D-Ala. Also transpeptidation of peptidyl-alanyl moieties that are N-acyl substituents of D-alanine.</text>
        <dbReference type="EC" id="3.4.16.4"/>
    </reaction>
</comment>
<keyword evidence="15" id="KW-0812">Transmembrane</keyword>
<name>A0A1H3NIC6_9BACI</name>
<feature type="region of interest" description="Disordered" evidence="14">
    <location>
        <begin position="1"/>
        <end position="26"/>
    </location>
</feature>
<evidence type="ECO:0000259" key="16">
    <source>
        <dbReference type="PROSITE" id="PS50853"/>
    </source>
</evidence>
<keyword evidence="15" id="KW-1133">Transmembrane helix</keyword>
<feature type="domain" description="Fibronectin type-III" evidence="16">
    <location>
        <begin position="704"/>
        <end position="796"/>
    </location>
</feature>
<evidence type="ECO:0000256" key="9">
    <source>
        <dbReference type="ARBA" id="ARBA00022984"/>
    </source>
</evidence>
<evidence type="ECO:0000313" key="17">
    <source>
        <dbReference type="EMBL" id="SDY88632.1"/>
    </source>
</evidence>
<evidence type="ECO:0000256" key="1">
    <source>
        <dbReference type="ARBA" id="ARBA00007090"/>
    </source>
</evidence>
<keyword evidence="7" id="KW-0378">Hydrolase</keyword>